<dbReference type="InterPro" id="IPR000150">
    <property type="entry name" value="Cof"/>
</dbReference>
<dbReference type="SUPFAM" id="SSF56784">
    <property type="entry name" value="HAD-like"/>
    <property type="match status" value="1"/>
</dbReference>
<name>A0A6N4TJ34_9FIRM</name>
<dbReference type="NCBIfam" id="TIGR01484">
    <property type="entry name" value="HAD-SF-IIB"/>
    <property type="match status" value="1"/>
</dbReference>
<dbReference type="PRINTS" id="PR00119">
    <property type="entry name" value="CATATPASE"/>
</dbReference>
<reference evidence="2" key="1">
    <citation type="submission" date="2019-05" db="EMBL/GenBank/DDBJ databases">
        <title>Complete genome sequencing of Absiella argi strain JCM 30884.</title>
        <authorList>
            <person name="Sakamoto M."/>
            <person name="Murakami T."/>
            <person name="Mori H."/>
        </authorList>
    </citation>
    <scope>NUCLEOTIDE SEQUENCE [LARGE SCALE GENOMIC DNA]</scope>
    <source>
        <strain evidence="2">JCM 30884</strain>
    </source>
</reference>
<accession>A0A6N4TJ34</accession>
<organism evidence="1 2">
    <name type="scientific">Amedibacterium intestinale</name>
    <dbReference type="NCBI Taxonomy" id="2583452"/>
    <lineage>
        <taxon>Bacteria</taxon>
        <taxon>Bacillati</taxon>
        <taxon>Bacillota</taxon>
        <taxon>Erysipelotrichia</taxon>
        <taxon>Erysipelotrichales</taxon>
        <taxon>Erysipelotrichaceae</taxon>
        <taxon>Amedibacterium</taxon>
    </lineage>
</organism>
<dbReference type="InterPro" id="IPR023214">
    <property type="entry name" value="HAD_sf"/>
</dbReference>
<dbReference type="NCBIfam" id="TIGR00099">
    <property type="entry name" value="Cof-subfamily"/>
    <property type="match status" value="1"/>
</dbReference>
<sequence>MAIKVIIMDVDGTLTNSKKQITPKTKEMLIEAQNKGIKLVLASGRPVSGLIGLAKELEMEKHHGLLVSFNGSKVVDCQTKEVLFDQTMRIEDAREVLEHMKNFKVYPMIDKGNYLFVNDVYKGMITYQNEKIDIIQYEARGGNFKLCEIEDLSSFVDFPLNKILTAGDPEYLNKHYQDMMEPFKERLNCMFTAPFYFEFTAKGIDKAKALDSVLKPMGFQQEEMVAFGDGDNDATMLSYAGIGVAMDNAQDSLKKIADKITLSNEEDGIAVMLETLL</sequence>
<dbReference type="InterPro" id="IPR006379">
    <property type="entry name" value="HAD-SF_hydro_IIB"/>
</dbReference>
<dbReference type="SFLD" id="SFLDG01140">
    <property type="entry name" value="C2.B:_Phosphomannomutase_and_P"/>
    <property type="match status" value="1"/>
</dbReference>
<dbReference type="RefSeq" id="WP_118277498.1">
    <property type="nucleotide sequence ID" value="NZ_AP019695.1"/>
</dbReference>
<protein>
    <submittedName>
        <fullName evidence="1">Haloacid dehalogenase</fullName>
    </submittedName>
</protein>
<proteinExistence type="predicted"/>
<dbReference type="Gene3D" id="3.40.50.1000">
    <property type="entry name" value="HAD superfamily/HAD-like"/>
    <property type="match status" value="1"/>
</dbReference>
<dbReference type="GO" id="GO:0016791">
    <property type="term" value="F:phosphatase activity"/>
    <property type="evidence" value="ECO:0007669"/>
    <property type="project" value="UniProtKB-ARBA"/>
</dbReference>
<dbReference type="SFLD" id="SFLDG01144">
    <property type="entry name" value="C2.B.4:_PGP_Like"/>
    <property type="match status" value="1"/>
</dbReference>
<dbReference type="Pfam" id="PF08282">
    <property type="entry name" value="Hydrolase_3"/>
    <property type="match status" value="1"/>
</dbReference>
<evidence type="ECO:0000313" key="2">
    <source>
        <dbReference type="Proteomes" id="UP000464754"/>
    </source>
</evidence>
<evidence type="ECO:0000313" key="1">
    <source>
        <dbReference type="EMBL" id="BBK22858.1"/>
    </source>
</evidence>
<dbReference type="InterPro" id="IPR036412">
    <property type="entry name" value="HAD-like_sf"/>
</dbReference>
<dbReference type="AlphaFoldDB" id="A0A6N4TJ34"/>
<dbReference type="PANTHER" id="PTHR10000:SF8">
    <property type="entry name" value="HAD SUPERFAMILY HYDROLASE-LIKE, TYPE 3"/>
    <property type="match status" value="1"/>
</dbReference>
<dbReference type="EMBL" id="AP019695">
    <property type="protein sequence ID" value="BBK22858.1"/>
    <property type="molecule type" value="Genomic_DNA"/>
</dbReference>
<dbReference type="PROSITE" id="PS01229">
    <property type="entry name" value="COF_2"/>
    <property type="match status" value="1"/>
</dbReference>
<dbReference type="GO" id="GO:0000287">
    <property type="term" value="F:magnesium ion binding"/>
    <property type="evidence" value="ECO:0007669"/>
    <property type="project" value="TreeGrafter"/>
</dbReference>
<dbReference type="SFLD" id="SFLDS00003">
    <property type="entry name" value="Haloacid_Dehalogenase"/>
    <property type="match status" value="1"/>
</dbReference>
<keyword evidence="2" id="KW-1185">Reference proteome</keyword>
<dbReference type="KEGG" id="aarg:Aargi30884_17610"/>
<dbReference type="GO" id="GO:0005829">
    <property type="term" value="C:cytosol"/>
    <property type="evidence" value="ECO:0007669"/>
    <property type="project" value="TreeGrafter"/>
</dbReference>
<gene>
    <name evidence="1" type="ORF">Aargi30884_17610</name>
</gene>
<dbReference type="Proteomes" id="UP000464754">
    <property type="component" value="Chromosome"/>
</dbReference>
<dbReference type="Gene3D" id="3.30.1240.10">
    <property type="match status" value="1"/>
</dbReference>
<dbReference type="PANTHER" id="PTHR10000">
    <property type="entry name" value="PHOSPHOSERINE PHOSPHATASE"/>
    <property type="match status" value="1"/>
</dbReference>
<dbReference type="CDD" id="cd07516">
    <property type="entry name" value="HAD_Pase"/>
    <property type="match status" value="1"/>
</dbReference>